<evidence type="ECO:0000256" key="5">
    <source>
        <dbReference type="ARBA" id="ARBA00022801"/>
    </source>
</evidence>
<dbReference type="Gene3D" id="3.40.630.10">
    <property type="entry name" value="Zn peptidases"/>
    <property type="match status" value="1"/>
</dbReference>
<dbReference type="GO" id="GO:0046872">
    <property type="term" value="F:metal ion binding"/>
    <property type="evidence" value="ECO:0007669"/>
    <property type="project" value="UniProtKB-UniRule"/>
</dbReference>
<sequence>MKELVKKITEIYSPSGREHAVREFIINEIKDYVDEIKTDKLGNLIAIKKGTSGKTLLFDAHMDEIGLVVTHITDTGFLKVDAVGGVNPATLIGARVQFNGNTGIIGLEGETAKERMENSKSLSLDNLYVDMGVNKREEAEKLAPIGTFGTYIAHFEEIGDKWLSKAMDDRIACAALIQSAKEMKENKNTVIFAFTVQEEVGLVGSSVAAYEYDVDMAIAVDVTLALDTPKAFKRMEMKLGAGPCIKIKDAASISDINVVDFMKKAAENNKIPYQFEVLIFGGTNAASYQKTKSGIPSSTLSIATRYIHSPNELVSKKDVENSVKLLIAMANTKI</sequence>
<dbReference type="SUPFAM" id="SSF101821">
    <property type="entry name" value="Aminopeptidase/glucanase lid domain"/>
    <property type="match status" value="1"/>
</dbReference>
<protein>
    <submittedName>
        <fullName evidence="9">Aminopeptidase</fullName>
    </submittedName>
</protein>
<dbReference type="InParanoid" id="A0A7G1G7J8"/>
<organism evidence="9 10">
    <name type="scientific">Tepiditoga spiralis</name>
    <dbReference type="NCBI Taxonomy" id="2108365"/>
    <lineage>
        <taxon>Bacteria</taxon>
        <taxon>Thermotogati</taxon>
        <taxon>Thermotogota</taxon>
        <taxon>Thermotogae</taxon>
        <taxon>Petrotogales</taxon>
        <taxon>Petrotogaceae</taxon>
        <taxon>Tepiditoga</taxon>
    </lineage>
</organism>
<evidence type="ECO:0000256" key="1">
    <source>
        <dbReference type="ARBA" id="ARBA00006272"/>
    </source>
</evidence>
<dbReference type="Gene3D" id="2.40.30.40">
    <property type="entry name" value="Peptidase M42, domain 2"/>
    <property type="match status" value="1"/>
</dbReference>
<evidence type="ECO:0000256" key="4">
    <source>
        <dbReference type="ARBA" id="ARBA00022723"/>
    </source>
</evidence>
<evidence type="ECO:0000256" key="2">
    <source>
        <dbReference type="ARBA" id="ARBA00022438"/>
    </source>
</evidence>
<keyword evidence="10" id="KW-1185">Reference proteome</keyword>
<keyword evidence="2 9" id="KW-0031">Aminopeptidase</keyword>
<dbReference type="CDD" id="cd05656">
    <property type="entry name" value="M42_Frv"/>
    <property type="match status" value="1"/>
</dbReference>
<evidence type="ECO:0000256" key="3">
    <source>
        <dbReference type="ARBA" id="ARBA00022670"/>
    </source>
</evidence>
<feature type="binding site" evidence="8">
    <location>
        <position position="168"/>
    </location>
    <ligand>
        <name>Zn(2+)</name>
        <dbReference type="ChEBI" id="CHEBI:29105"/>
        <label>2</label>
    </ligand>
</feature>
<proteinExistence type="inferred from homology"/>
<dbReference type="AlphaFoldDB" id="A0A7G1G7J8"/>
<dbReference type="PANTHER" id="PTHR32481:SF9">
    <property type="entry name" value="ENDOGLUCANASE"/>
    <property type="match status" value="1"/>
</dbReference>
<dbReference type="GO" id="GO:0006508">
    <property type="term" value="P:proteolysis"/>
    <property type="evidence" value="ECO:0007669"/>
    <property type="project" value="UniProtKB-KW"/>
</dbReference>
<dbReference type="GO" id="GO:0004177">
    <property type="term" value="F:aminopeptidase activity"/>
    <property type="evidence" value="ECO:0007669"/>
    <property type="project" value="UniProtKB-UniRule"/>
</dbReference>
<dbReference type="KEGG" id="ocy:OSSY52_12950"/>
<feature type="binding site" evidence="8">
    <location>
        <position position="221"/>
    </location>
    <ligand>
        <name>Zn(2+)</name>
        <dbReference type="ChEBI" id="CHEBI:29105"/>
        <label>1</label>
    </ligand>
</feature>
<dbReference type="EMBL" id="AP018712">
    <property type="protein sequence ID" value="BBE31154.1"/>
    <property type="molecule type" value="Genomic_DNA"/>
</dbReference>
<dbReference type="RefSeq" id="WP_190613523.1">
    <property type="nucleotide sequence ID" value="NZ_AP018712.1"/>
</dbReference>
<evidence type="ECO:0000313" key="9">
    <source>
        <dbReference type="EMBL" id="BBE31154.1"/>
    </source>
</evidence>
<feature type="binding site" evidence="8">
    <location>
        <position position="308"/>
    </location>
    <ligand>
        <name>Zn(2+)</name>
        <dbReference type="ChEBI" id="CHEBI:29105"/>
        <label>2</label>
    </ligand>
</feature>
<dbReference type="Pfam" id="PF05343">
    <property type="entry name" value="Peptidase_M42"/>
    <property type="match status" value="1"/>
</dbReference>
<keyword evidence="4 8" id="KW-0479">Metal-binding</keyword>
<dbReference type="InterPro" id="IPR051464">
    <property type="entry name" value="Peptidase_M42_aminopept"/>
</dbReference>
<dbReference type="InterPro" id="IPR008007">
    <property type="entry name" value="Peptidase_M42"/>
</dbReference>
<comment type="cofactor">
    <cofactor evidence="8">
        <name>a divalent metal cation</name>
        <dbReference type="ChEBI" id="CHEBI:60240"/>
    </cofactor>
    <text evidence="8">Binds 2 divalent metal cations per subunit.</text>
</comment>
<dbReference type="InterPro" id="IPR023367">
    <property type="entry name" value="Peptidase_M42_dom2"/>
</dbReference>
<accession>A0A7G1G7J8</accession>
<feature type="active site" description="Proton acceptor" evidence="7">
    <location>
        <position position="198"/>
    </location>
</feature>
<evidence type="ECO:0000256" key="6">
    <source>
        <dbReference type="PIRNR" id="PIRNR001123"/>
    </source>
</evidence>
<gene>
    <name evidence="9" type="ORF">OSSY52_12950</name>
</gene>
<name>A0A7G1G7J8_9BACT</name>
<keyword evidence="5" id="KW-0378">Hydrolase</keyword>
<evidence type="ECO:0000256" key="8">
    <source>
        <dbReference type="PIRSR" id="PIRSR001123-2"/>
    </source>
</evidence>
<dbReference type="Proteomes" id="UP000516361">
    <property type="component" value="Chromosome"/>
</dbReference>
<evidence type="ECO:0000313" key="10">
    <source>
        <dbReference type="Proteomes" id="UP000516361"/>
    </source>
</evidence>
<comment type="similarity">
    <text evidence="1 6">Belongs to the peptidase M42 family.</text>
</comment>
<reference evidence="9 10" key="1">
    <citation type="submission" date="2018-06" db="EMBL/GenBank/DDBJ databases">
        <title>Genome sequencing of Oceanotoga sp. sy52.</title>
        <authorList>
            <person name="Mori K."/>
        </authorList>
    </citation>
    <scope>NUCLEOTIDE SEQUENCE [LARGE SCALE GENOMIC DNA]</scope>
    <source>
        <strain evidence="10">sy52</strain>
    </source>
</reference>
<feature type="binding site" evidence="8">
    <location>
        <position position="199"/>
    </location>
    <ligand>
        <name>Zn(2+)</name>
        <dbReference type="ChEBI" id="CHEBI:29105"/>
        <label>2</label>
    </ligand>
</feature>
<feature type="binding site" evidence="8">
    <location>
        <position position="61"/>
    </location>
    <ligand>
        <name>Zn(2+)</name>
        <dbReference type="ChEBI" id="CHEBI:29105"/>
        <label>1</label>
    </ligand>
</feature>
<evidence type="ECO:0000256" key="7">
    <source>
        <dbReference type="PIRSR" id="PIRSR001123-1"/>
    </source>
</evidence>
<keyword evidence="3" id="KW-0645">Protease</keyword>
<feature type="binding site" evidence="8">
    <location>
        <position position="168"/>
    </location>
    <ligand>
        <name>Zn(2+)</name>
        <dbReference type="ChEBI" id="CHEBI:29105"/>
        <label>1</label>
    </ligand>
</feature>
<dbReference type="PANTHER" id="PTHR32481">
    <property type="entry name" value="AMINOPEPTIDASE"/>
    <property type="match status" value="1"/>
</dbReference>
<dbReference type="SUPFAM" id="SSF53187">
    <property type="entry name" value="Zn-dependent exopeptidases"/>
    <property type="match status" value="1"/>
</dbReference>
<dbReference type="PIRSF" id="PIRSF001123">
    <property type="entry name" value="PepA_GA"/>
    <property type="match status" value="1"/>
</dbReference>